<evidence type="ECO:0000313" key="1">
    <source>
        <dbReference type="EMBL" id="KFB35660.1"/>
    </source>
</evidence>
<dbReference type="EnsemblMetazoa" id="ASIC002544-RA">
    <property type="protein sequence ID" value="ASIC002544-PA"/>
    <property type="gene ID" value="ASIC002544"/>
</dbReference>
<organism evidence="1">
    <name type="scientific">Anopheles sinensis</name>
    <name type="common">Mosquito</name>
    <dbReference type="NCBI Taxonomy" id="74873"/>
    <lineage>
        <taxon>Eukaryota</taxon>
        <taxon>Metazoa</taxon>
        <taxon>Ecdysozoa</taxon>
        <taxon>Arthropoda</taxon>
        <taxon>Hexapoda</taxon>
        <taxon>Insecta</taxon>
        <taxon>Pterygota</taxon>
        <taxon>Neoptera</taxon>
        <taxon>Endopterygota</taxon>
        <taxon>Diptera</taxon>
        <taxon>Nematocera</taxon>
        <taxon>Culicoidea</taxon>
        <taxon>Culicidae</taxon>
        <taxon>Anophelinae</taxon>
        <taxon>Anopheles</taxon>
    </lineage>
</organism>
<gene>
    <name evidence="1" type="ORF">ZHAS_00002544</name>
</gene>
<reference evidence="1 3" key="1">
    <citation type="journal article" date="2014" name="BMC Genomics">
        <title>Genome sequence of Anopheles sinensis provides insight into genetics basis of mosquito competence for malaria parasites.</title>
        <authorList>
            <person name="Zhou D."/>
            <person name="Zhang D."/>
            <person name="Ding G."/>
            <person name="Shi L."/>
            <person name="Hou Q."/>
            <person name="Ye Y."/>
            <person name="Xu Y."/>
            <person name="Zhou H."/>
            <person name="Xiong C."/>
            <person name="Li S."/>
            <person name="Yu J."/>
            <person name="Hong S."/>
            <person name="Yu X."/>
            <person name="Zou P."/>
            <person name="Chen C."/>
            <person name="Chang X."/>
            <person name="Wang W."/>
            <person name="Lv Y."/>
            <person name="Sun Y."/>
            <person name="Ma L."/>
            <person name="Shen B."/>
            <person name="Zhu C."/>
        </authorList>
    </citation>
    <scope>NUCLEOTIDE SEQUENCE [LARGE SCALE GENOMIC DNA]</scope>
</reference>
<evidence type="ECO:0000313" key="2">
    <source>
        <dbReference type="EnsemblMetazoa" id="ASIC002544-PA"/>
    </source>
</evidence>
<dbReference type="AlphaFoldDB" id="A0A084VCG6"/>
<accession>A0A084VCG6</accession>
<dbReference type="Proteomes" id="UP000030765">
    <property type="component" value="Unassembled WGS sequence"/>
</dbReference>
<reference evidence="2" key="2">
    <citation type="submission" date="2020-05" db="UniProtKB">
        <authorList>
            <consortium name="EnsemblMetazoa"/>
        </authorList>
    </citation>
    <scope>IDENTIFICATION</scope>
</reference>
<protein>
    <submittedName>
        <fullName evidence="1 2">Uncharacterized protein</fullName>
    </submittedName>
</protein>
<sequence length="71" mass="7493">MQNGIRGVDNASLCQWATRVINRVAITSVTSVSSTVPSCSSNLVMVRALVASDDNDGLWTAPKKATKVTQA</sequence>
<name>A0A084VCG6_ANOSI</name>
<keyword evidence="3" id="KW-1185">Reference proteome</keyword>
<proteinExistence type="predicted"/>
<dbReference type="VEuPathDB" id="VectorBase:ASIC002544"/>
<dbReference type="EMBL" id="KE524607">
    <property type="protein sequence ID" value="KFB35660.1"/>
    <property type="molecule type" value="Genomic_DNA"/>
</dbReference>
<dbReference type="EMBL" id="ATLV01010724">
    <property type="status" value="NOT_ANNOTATED_CDS"/>
    <property type="molecule type" value="Genomic_DNA"/>
</dbReference>
<evidence type="ECO:0000313" key="3">
    <source>
        <dbReference type="Proteomes" id="UP000030765"/>
    </source>
</evidence>